<dbReference type="InterPro" id="IPR053275">
    <property type="entry name" value="Agnestin_monoxygenase"/>
</dbReference>
<dbReference type="PANTHER" id="PTHR38688">
    <property type="entry name" value="PYR_REDOX_2 DOMAIN-CONTAINING PROTEIN"/>
    <property type="match status" value="1"/>
</dbReference>
<dbReference type="AlphaFoldDB" id="A0A0G4FSD1"/>
<feature type="domain" description="FAD/NAD(P)-binding" evidence="1">
    <location>
        <begin position="6"/>
        <end position="231"/>
    </location>
</feature>
<sequence length="236" mass="26005">MVFEWLVVGGGPIGTCAVGTLLQRCFDKVGWVERGEFKPLGRLSVYGSVPANTRNDRIVEAFCGLDAFVFEEKQRERPEGTQLFSQPPMKTARLQLSLDALRDGSESMRASCKDRLWSREGVCVIGMSSDGNLWRVETASGEILEARRVILATGGEPKVPDAFLTKRLEEAGIRVLHHDDVVVPSRLEEHSPSYRKLGVVGGSHSGMLAAMNFLSVKPTGSVCVLDRKSRPRFAEE</sequence>
<dbReference type="VEuPathDB" id="CryptoDB:Cvel_3660"/>
<dbReference type="GO" id="GO:0016491">
    <property type="term" value="F:oxidoreductase activity"/>
    <property type="evidence" value="ECO:0007669"/>
    <property type="project" value="InterPro"/>
</dbReference>
<proteinExistence type="predicted"/>
<evidence type="ECO:0000313" key="2">
    <source>
        <dbReference type="EMBL" id="CEM17163.1"/>
    </source>
</evidence>
<accession>A0A0G4FSD1</accession>
<protein>
    <recommendedName>
        <fullName evidence="1">FAD/NAD(P)-binding domain-containing protein</fullName>
    </recommendedName>
</protein>
<dbReference type="InterPro" id="IPR036188">
    <property type="entry name" value="FAD/NAD-bd_sf"/>
</dbReference>
<gene>
    <name evidence="2" type="ORF">Cvel_3660</name>
</gene>
<dbReference type="PRINTS" id="PR00368">
    <property type="entry name" value="FADPNR"/>
</dbReference>
<organism evidence="2">
    <name type="scientific">Chromera velia CCMP2878</name>
    <dbReference type="NCBI Taxonomy" id="1169474"/>
    <lineage>
        <taxon>Eukaryota</taxon>
        <taxon>Sar</taxon>
        <taxon>Alveolata</taxon>
        <taxon>Colpodellida</taxon>
        <taxon>Chromeraceae</taxon>
        <taxon>Chromera</taxon>
    </lineage>
</organism>
<reference evidence="2" key="1">
    <citation type="submission" date="2014-11" db="EMBL/GenBank/DDBJ databases">
        <authorList>
            <person name="Otto D Thomas"/>
            <person name="Naeem Raeece"/>
        </authorList>
    </citation>
    <scope>NUCLEOTIDE SEQUENCE</scope>
</reference>
<dbReference type="Pfam" id="PF07992">
    <property type="entry name" value="Pyr_redox_2"/>
    <property type="match status" value="1"/>
</dbReference>
<dbReference type="PANTHER" id="PTHR38688:SF1">
    <property type="entry name" value="FAD_NAD(P)-BINDING DOMAIN-CONTAINING PROTEIN"/>
    <property type="match status" value="1"/>
</dbReference>
<dbReference type="Gene3D" id="3.50.50.60">
    <property type="entry name" value="FAD/NAD(P)-binding domain"/>
    <property type="match status" value="1"/>
</dbReference>
<name>A0A0G4FSD1_9ALVE</name>
<evidence type="ECO:0000259" key="1">
    <source>
        <dbReference type="Pfam" id="PF07992"/>
    </source>
</evidence>
<dbReference type="EMBL" id="CDMZ01000573">
    <property type="protein sequence ID" value="CEM17163.1"/>
    <property type="molecule type" value="Genomic_DNA"/>
</dbReference>
<dbReference type="InterPro" id="IPR023753">
    <property type="entry name" value="FAD/NAD-binding_dom"/>
</dbReference>
<dbReference type="SUPFAM" id="SSF51905">
    <property type="entry name" value="FAD/NAD(P)-binding domain"/>
    <property type="match status" value="1"/>
</dbReference>